<proteinExistence type="predicted"/>
<reference evidence="1" key="1">
    <citation type="submission" date="2020-08" db="EMBL/GenBank/DDBJ databases">
        <title>Multicomponent nature underlies the extraordinary mechanical properties of spider dragline silk.</title>
        <authorList>
            <person name="Kono N."/>
            <person name="Nakamura H."/>
            <person name="Mori M."/>
            <person name="Yoshida Y."/>
            <person name="Ohtoshi R."/>
            <person name="Malay A.D."/>
            <person name="Moran D.A.P."/>
            <person name="Tomita M."/>
            <person name="Numata K."/>
            <person name="Arakawa K."/>
        </authorList>
    </citation>
    <scope>NUCLEOTIDE SEQUENCE</scope>
</reference>
<evidence type="ECO:0000313" key="2">
    <source>
        <dbReference type="Proteomes" id="UP000887013"/>
    </source>
</evidence>
<dbReference type="Proteomes" id="UP000887013">
    <property type="component" value="Unassembled WGS sequence"/>
</dbReference>
<keyword evidence="2" id="KW-1185">Reference proteome</keyword>
<dbReference type="AlphaFoldDB" id="A0A8X6TC42"/>
<protein>
    <submittedName>
        <fullName evidence="1">Uncharacterized protein</fullName>
    </submittedName>
</protein>
<evidence type="ECO:0000313" key="1">
    <source>
        <dbReference type="EMBL" id="GFS92377.1"/>
    </source>
</evidence>
<name>A0A8X6TC42_NEPPI</name>
<comment type="caution">
    <text evidence="1">The sequence shown here is derived from an EMBL/GenBank/DDBJ whole genome shotgun (WGS) entry which is preliminary data.</text>
</comment>
<sequence length="418" mass="50240">MVPMEILLTKITEYFAVPSLEYQALLRIVAGLWNRENARNGIWFSLHSSVFEYFNQFMSVIRNDINHLPLPTKSKKELFHFSEGIALEMFRWNVHHNENYNLNIIIPNNICWKPLGTLNYEETAKLLIQNSTLPVFTRFYLSCMYGLEDSIKELWNAIPIYQRSLLRSEMYFVYYWLNVLTLDTSSPWNGYREIRQMENLTIDVFRTSIYRRDIFVSDYIIKKIKPENKLNKLLITEFKNTTTRIYKFFPRMSCMVKFPYSDIFCWLFHKLEKKQQQKMLMKHPFPVLLCYLEWPRQELFIEMAPYMFKYLSGIHFGFLLKEIAYKVLHFKDFDYETLFGQFGRQSLVTHKEFAIGSNSCWSALYHLFMTSDRQNIELNFASTTVDQKKIILQSVWWKRIKTDLNRQGKNDLLNFLNN</sequence>
<organism evidence="1 2">
    <name type="scientific">Nephila pilipes</name>
    <name type="common">Giant wood spider</name>
    <name type="synonym">Nephila maculata</name>
    <dbReference type="NCBI Taxonomy" id="299642"/>
    <lineage>
        <taxon>Eukaryota</taxon>
        <taxon>Metazoa</taxon>
        <taxon>Ecdysozoa</taxon>
        <taxon>Arthropoda</taxon>
        <taxon>Chelicerata</taxon>
        <taxon>Arachnida</taxon>
        <taxon>Araneae</taxon>
        <taxon>Araneomorphae</taxon>
        <taxon>Entelegynae</taxon>
        <taxon>Araneoidea</taxon>
        <taxon>Nephilidae</taxon>
        <taxon>Nephila</taxon>
    </lineage>
</organism>
<dbReference type="EMBL" id="BMAW01053682">
    <property type="protein sequence ID" value="GFS92377.1"/>
    <property type="molecule type" value="Genomic_DNA"/>
</dbReference>
<dbReference type="OrthoDB" id="6437663at2759"/>
<gene>
    <name evidence="1" type="primary">X975_17661</name>
    <name evidence="1" type="ORF">NPIL_540121</name>
</gene>
<accession>A0A8X6TC42</accession>